<keyword evidence="9" id="KW-1185">Reference proteome</keyword>
<proteinExistence type="inferred from homology"/>
<dbReference type="Proteomes" id="UP001151699">
    <property type="component" value="Chromosome A"/>
</dbReference>
<dbReference type="PIRSF" id="PIRSF000097">
    <property type="entry name" value="AKR"/>
    <property type="match status" value="1"/>
</dbReference>
<dbReference type="PROSITE" id="PS00798">
    <property type="entry name" value="ALDOKETO_REDUCTASE_1"/>
    <property type="match status" value="1"/>
</dbReference>
<evidence type="ECO:0000313" key="8">
    <source>
        <dbReference type="EMBL" id="KAJ6645319.1"/>
    </source>
</evidence>
<accession>A0A9Q0N9U4</accession>
<sequence>MAPKVPNVLLNNGENMPIIGLGTWNSPPGEVTQAVCDAIDAGYRSIDCAHVYENEHEIGDALSAKIKEGVVTRKEMFITSKLWNTFHRPDLVRGALETTLKNLQISYLDLYLIHWPFALKEGGDLLPQDEQGNPLYSYADFVDTWKEMEKAVDDGLTKSIGISNFNKQQTQKILSHCRIPPAVQQIECHPYLTQRKLSEFCKSKGITVTAYSPLGSPKRPWVTADDVVLLEDPKIIALTTKYKKNAAQILIRYQIQRGHVVIPKSVTKSRIISNFDVFDFSLTDDDVAVLDSFDCNGRICPLTTYKSHPDWPFNDEY</sequence>
<dbReference type="PRINTS" id="PR00069">
    <property type="entry name" value="ALDKETRDTASE"/>
</dbReference>
<dbReference type="EMBL" id="WJQU01000001">
    <property type="protein sequence ID" value="KAJ6645319.1"/>
    <property type="molecule type" value="Genomic_DNA"/>
</dbReference>
<evidence type="ECO:0000259" key="7">
    <source>
        <dbReference type="Pfam" id="PF00248"/>
    </source>
</evidence>
<comment type="caution">
    <text evidence="8">The sequence shown here is derived from an EMBL/GenBank/DDBJ whole genome shotgun (WGS) entry which is preliminary data.</text>
</comment>
<dbReference type="PROSITE" id="PS00062">
    <property type="entry name" value="ALDOKETO_REDUCTASE_2"/>
    <property type="match status" value="1"/>
</dbReference>
<dbReference type="AlphaFoldDB" id="A0A9Q0N9U4"/>
<dbReference type="Pfam" id="PF00248">
    <property type="entry name" value="Aldo_ket_red"/>
    <property type="match status" value="1"/>
</dbReference>
<comment type="similarity">
    <text evidence="1">Belongs to the aldo/keto reductase family.</text>
</comment>
<gene>
    <name evidence="8" type="primary">AKR1B10_4</name>
    <name evidence="8" type="ORF">Bhyg_00524</name>
</gene>
<evidence type="ECO:0000256" key="5">
    <source>
        <dbReference type="PIRSR" id="PIRSR000097-2"/>
    </source>
</evidence>
<dbReference type="Gene3D" id="3.20.20.100">
    <property type="entry name" value="NADP-dependent oxidoreductase domain"/>
    <property type="match status" value="1"/>
</dbReference>
<keyword evidence="2" id="KW-0521">NADP</keyword>
<dbReference type="InterPro" id="IPR023210">
    <property type="entry name" value="NADP_OxRdtase_dom"/>
</dbReference>
<dbReference type="InterPro" id="IPR018170">
    <property type="entry name" value="Aldo/ket_reductase_CS"/>
</dbReference>
<dbReference type="OrthoDB" id="416253at2759"/>
<organism evidence="8 9">
    <name type="scientific">Pseudolycoriella hygida</name>
    <dbReference type="NCBI Taxonomy" id="35572"/>
    <lineage>
        <taxon>Eukaryota</taxon>
        <taxon>Metazoa</taxon>
        <taxon>Ecdysozoa</taxon>
        <taxon>Arthropoda</taxon>
        <taxon>Hexapoda</taxon>
        <taxon>Insecta</taxon>
        <taxon>Pterygota</taxon>
        <taxon>Neoptera</taxon>
        <taxon>Endopterygota</taxon>
        <taxon>Diptera</taxon>
        <taxon>Nematocera</taxon>
        <taxon>Sciaroidea</taxon>
        <taxon>Sciaridae</taxon>
        <taxon>Pseudolycoriella</taxon>
    </lineage>
</organism>
<name>A0A9Q0N9U4_9DIPT</name>
<reference evidence="8" key="1">
    <citation type="submission" date="2022-07" db="EMBL/GenBank/DDBJ databases">
        <authorList>
            <person name="Trinca V."/>
            <person name="Uliana J.V.C."/>
            <person name="Torres T.T."/>
            <person name="Ward R.J."/>
            <person name="Monesi N."/>
        </authorList>
    </citation>
    <scope>NUCLEOTIDE SEQUENCE</scope>
    <source>
        <strain evidence="8">HSMRA1968</strain>
        <tissue evidence="8">Whole embryos</tissue>
    </source>
</reference>
<dbReference type="InterPro" id="IPR036812">
    <property type="entry name" value="NAD(P)_OxRdtase_dom_sf"/>
</dbReference>
<dbReference type="PANTHER" id="PTHR11732">
    <property type="entry name" value="ALDO/KETO REDUCTASE"/>
    <property type="match status" value="1"/>
</dbReference>
<feature type="binding site" evidence="5">
    <location>
        <position position="114"/>
    </location>
    <ligand>
        <name>substrate</name>
    </ligand>
</feature>
<keyword evidence="3" id="KW-0560">Oxidoreductase</keyword>
<evidence type="ECO:0000256" key="6">
    <source>
        <dbReference type="PIRSR" id="PIRSR000097-3"/>
    </source>
</evidence>
<dbReference type="InterPro" id="IPR020471">
    <property type="entry name" value="AKR"/>
</dbReference>
<evidence type="ECO:0000256" key="3">
    <source>
        <dbReference type="ARBA" id="ARBA00023002"/>
    </source>
</evidence>
<dbReference type="GO" id="GO:0016491">
    <property type="term" value="F:oxidoreductase activity"/>
    <property type="evidence" value="ECO:0007669"/>
    <property type="project" value="UniProtKB-KW"/>
</dbReference>
<dbReference type="PROSITE" id="PS00063">
    <property type="entry name" value="ALDOKETO_REDUCTASE_3"/>
    <property type="match status" value="1"/>
</dbReference>
<feature type="domain" description="NADP-dependent oxidoreductase" evidence="7">
    <location>
        <begin position="19"/>
        <end position="293"/>
    </location>
</feature>
<evidence type="ECO:0000256" key="1">
    <source>
        <dbReference type="ARBA" id="ARBA00007905"/>
    </source>
</evidence>
<evidence type="ECO:0000256" key="2">
    <source>
        <dbReference type="ARBA" id="ARBA00022857"/>
    </source>
</evidence>
<dbReference type="FunFam" id="3.20.20.100:FF:000006">
    <property type="entry name" value="Aldo-keto reductase family 1 member A1"/>
    <property type="match status" value="1"/>
</dbReference>
<feature type="active site" description="Proton donor" evidence="4">
    <location>
        <position position="52"/>
    </location>
</feature>
<protein>
    <submittedName>
        <fullName evidence="8">Aldo-keto reductase family 1 member B10</fullName>
    </submittedName>
</protein>
<evidence type="ECO:0000313" key="9">
    <source>
        <dbReference type="Proteomes" id="UP001151699"/>
    </source>
</evidence>
<evidence type="ECO:0000256" key="4">
    <source>
        <dbReference type="PIRSR" id="PIRSR000097-1"/>
    </source>
</evidence>
<dbReference type="SUPFAM" id="SSF51430">
    <property type="entry name" value="NAD(P)-linked oxidoreductase"/>
    <property type="match status" value="1"/>
</dbReference>
<feature type="site" description="Lowers pKa of active site Tyr" evidence="6">
    <location>
        <position position="81"/>
    </location>
</feature>